<sequence length="183" mass="20491">MAVKTRKKGLSREAKSARVEVLKQEVAEASMVIFTGLTGIPAMDITEFRKQLRKQGGRLRICKNNVLFRVFDQLEESEIAPLISGSTGLIILKQGDEMLLARTIYDFLREREEKFMPRGGFQYGMAVSVEQLRMLSKLPGREAVLAQFLGALSGPISNFIYILQAVPQQTVSVLKQISEKEPS</sequence>
<dbReference type="Gene3D" id="6.10.250.290">
    <property type="match status" value="1"/>
</dbReference>
<dbReference type="GO" id="GO:0005840">
    <property type="term" value="C:ribosome"/>
    <property type="evidence" value="ECO:0007669"/>
    <property type="project" value="UniProtKB-KW"/>
</dbReference>
<evidence type="ECO:0000256" key="4">
    <source>
        <dbReference type="ARBA" id="ARBA00035202"/>
    </source>
</evidence>
<comment type="similarity">
    <text evidence="1 5">Belongs to the universal ribosomal protein uL10 family.</text>
</comment>
<dbReference type="GO" id="GO:0006412">
    <property type="term" value="P:translation"/>
    <property type="evidence" value="ECO:0007669"/>
    <property type="project" value="UniProtKB-UniRule"/>
</dbReference>
<dbReference type="AlphaFoldDB" id="A0A1V5MKS3"/>
<evidence type="ECO:0000256" key="1">
    <source>
        <dbReference type="ARBA" id="ARBA00008889"/>
    </source>
</evidence>
<comment type="subunit">
    <text evidence="5">Part of the ribosomal stalk of the 50S ribosomal subunit. The N-terminus interacts with L11 and the large rRNA to form the base of the stalk. The C-terminus forms an elongated spine to which L12 dimers bind in a sequential fashion forming a multimeric L10(L12)X complex.</text>
</comment>
<dbReference type="NCBIfam" id="NF000955">
    <property type="entry name" value="PRK00099.1-1"/>
    <property type="match status" value="1"/>
</dbReference>
<dbReference type="GO" id="GO:0070180">
    <property type="term" value="F:large ribosomal subunit rRNA binding"/>
    <property type="evidence" value="ECO:0007669"/>
    <property type="project" value="UniProtKB-UniRule"/>
</dbReference>
<dbReference type="EMBL" id="MWAK01000012">
    <property type="protein sequence ID" value="OPZ93682.1"/>
    <property type="molecule type" value="Genomic_DNA"/>
</dbReference>
<keyword evidence="2 5" id="KW-0689">Ribosomal protein</keyword>
<protein>
    <recommendedName>
        <fullName evidence="4 5">Large ribosomal subunit protein uL10</fullName>
    </recommendedName>
</protein>
<dbReference type="InterPro" id="IPR047865">
    <property type="entry name" value="Ribosomal_uL10_bac_type"/>
</dbReference>
<evidence type="ECO:0000256" key="2">
    <source>
        <dbReference type="ARBA" id="ARBA00022980"/>
    </source>
</evidence>
<dbReference type="InterPro" id="IPR001790">
    <property type="entry name" value="Ribosomal_uL10"/>
</dbReference>
<dbReference type="Proteomes" id="UP000485484">
    <property type="component" value="Unassembled WGS sequence"/>
</dbReference>
<dbReference type="GO" id="GO:1990904">
    <property type="term" value="C:ribonucleoprotein complex"/>
    <property type="evidence" value="ECO:0007669"/>
    <property type="project" value="UniProtKB-KW"/>
</dbReference>
<organism evidence="6">
    <name type="scientific">candidate division TA06 bacterium ADurb.Bin417</name>
    <dbReference type="NCBI Taxonomy" id="1852828"/>
    <lineage>
        <taxon>Bacteria</taxon>
        <taxon>Bacteria division TA06</taxon>
    </lineage>
</organism>
<evidence type="ECO:0000256" key="5">
    <source>
        <dbReference type="HAMAP-Rule" id="MF_00362"/>
    </source>
</evidence>
<gene>
    <name evidence="5 6" type="primary">rplJ</name>
    <name evidence="6" type="ORF">BWY73_00170</name>
</gene>
<dbReference type="InterPro" id="IPR022973">
    <property type="entry name" value="Ribosomal_uL10_bac"/>
</dbReference>
<dbReference type="HAMAP" id="MF_00362">
    <property type="entry name" value="Ribosomal_uL10"/>
    <property type="match status" value="1"/>
</dbReference>
<proteinExistence type="inferred from homology"/>
<accession>A0A1V5MKS3</accession>
<dbReference type="PANTHER" id="PTHR11560">
    <property type="entry name" value="39S RIBOSOMAL PROTEIN L10, MITOCHONDRIAL"/>
    <property type="match status" value="1"/>
</dbReference>
<comment type="caution">
    <text evidence="6">The sequence shown here is derived from an EMBL/GenBank/DDBJ whole genome shotgun (WGS) entry which is preliminary data.</text>
</comment>
<dbReference type="CDD" id="cd05797">
    <property type="entry name" value="Ribosomal_L10"/>
    <property type="match status" value="1"/>
</dbReference>
<comment type="function">
    <text evidence="5">Forms part of the ribosomal stalk, playing a central role in the interaction of the ribosome with GTP-bound translation factors.</text>
</comment>
<dbReference type="InterPro" id="IPR043141">
    <property type="entry name" value="Ribosomal_uL10-like_sf"/>
</dbReference>
<dbReference type="Pfam" id="PF00466">
    <property type="entry name" value="Ribosomal_L10"/>
    <property type="match status" value="1"/>
</dbReference>
<evidence type="ECO:0000256" key="3">
    <source>
        <dbReference type="ARBA" id="ARBA00023274"/>
    </source>
</evidence>
<keyword evidence="5" id="KW-0694">RNA-binding</keyword>
<dbReference type="SUPFAM" id="SSF160369">
    <property type="entry name" value="Ribosomal protein L10-like"/>
    <property type="match status" value="1"/>
</dbReference>
<keyword evidence="5" id="KW-0699">rRNA-binding</keyword>
<reference evidence="6" key="1">
    <citation type="submission" date="2017-02" db="EMBL/GenBank/DDBJ databases">
        <title>Delving into the versatile metabolic prowess of the omnipresent phylum Bacteroidetes.</title>
        <authorList>
            <person name="Nobu M.K."/>
            <person name="Mei R."/>
            <person name="Narihiro T."/>
            <person name="Kuroda K."/>
            <person name="Liu W.-T."/>
        </authorList>
    </citation>
    <scope>NUCLEOTIDE SEQUENCE</scope>
    <source>
        <strain evidence="6">ADurb.Bin417</strain>
    </source>
</reference>
<dbReference type="Gene3D" id="3.30.70.1730">
    <property type="match status" value="1"/>
</dbReference>
<evidence type="ECO:0000313" key="6">
    <source>
        <dbReference type="EMBL" id="OPZ93682.1"/>
    </source>
</evidence>
<name>A0A1V5MKS3_UNCT6</name>
<keyword evidence="3 5" id="KW-0687">Ribonucleoprotein</keyword>